<dbReference type="PANTHER" id="PTHR10695:SF46">
    <property type="entry name" value="BIFUNCTIONAL COENZYME A SYNTHASE-RELATED"/>
    <property type="match status" value="1"/>
</dbReference>
<name>A0A3A1YXD2_9BURK</name>
<comment type="caution">
    <text evidence="7">The sequence shown here is derived from an EMBL/GenBank/DDBJ whole genome shotgun (WGS) entry which is preliminary data.</text>
</comment>
<comment type="subcellular location">
    <subcellularLocation>
        <location evidence="5">Cytoplasm</location>
    </subcellularLocation>
</comment>
<dbReference type="Proteomes" id="UP000266206">
    <property type="component" value="Unassembled WGS sequence"/>
</dbReference>
<evidence type="ECO:0000256" key="2">
    <source>
        <dbReference type="ARBA" id="ARBA00022741"/>
    </source>
</evidence>
<comment type="function">
    <text evidence="5">Catalyzes the phosphorylation of the 3'-hydroxyl group of dephosphocoenzyme A to form coenzyme A.</text>
</comment>
<evidence type="ECO:0000256" key="3">
    <source>
        <dbReference type="ARBA" id="ARBA00022840"/>
    </source>
</evidence>
<dbReference type="EC" id="2.7.1.24" evidence="5 6"/>
<dbReference type="OrthoDB" id="9812943at2"/>
<evidence type="ECO:0000256" key="5">
    <source>
        <dbReference type="HAMAP-Rule" id="MF_00376"/>
    </source>
</evidence>
<evidence type="ECO:0000313" key="7">
    <source>
        <dbReference type="EMBL" id="RIY42216.1"/>
    </source>
</evidence>
<keyword evidence="3 5" id="KW-0067">ATP-binding</keyword>
<dbReference type="GO" id="GO:0015937">
    <property type="term" value="P:coenzyme A biosynthetic process"/>
    <property type="evidence" value="ECO:0007669"/>
    <property type="project" value="UniProtKB-UniRule"/>
</dbReference>
<dbReference type="HAMAP" id="MF_00376">
    <property type="entry name" value="Dephospho_CoA_kinase"/>
    <property type="match status" value="1"/>
</dbReference>
<dbReference type="CDD" id="cd02022">
    <property type="entry name" value="DPCK"/>
    <property type="match status" value="1"/>
</dbReference>
<sequence>MLKIGLTGGIGSGKTRVADLFQEWGASVIDTDVIAHQLTQPGGLAMPAIRETFGEQVVAADGAMDRAAMRERVFGDPDSRRALEAIVHPLIAEVTEQQARQARGCYLVLVVPLLVETGRWLKKVDRVCVVDCDPETQIKRVQARSGLTIDAIKRIMSAQATRDARLAQANDVVLNDGATTPGQLRSRARELHEYWCSLV</sequence>
<dbReference type="AlphaFoldDB" id="A0A3A1YXD2"/>
<dbReference type="PANTHER" id="PTHR10695">
    <property type="entry name" value="DEPHOSPHO-COA KINASE-RELATED"/>
    <property type="match status" value="1"/>
</dbReference>
<dbReference type="SUPFAM" id="SSF52540">
    <property type="entry name" value="P-loop containing nucleoside triphosphate hydrolases"/>
    <property type="match status" value="1"/>
</dbReference>
<dbReference type="PROSITE" id="PS51219">
    <property type="entry name" value="DPCK"/>
    <property type="match status" value="1"/>
</dbReference>
<comment type="catalytic activity">
    <reaction evidence="5">
        <text>3'-dephospho-CoA + ATP = ADP + CoA + H(+)</text>
        <dbReference type="Rhea" id="RHEA:18245"/>
        <dbReference type="ChEBI" id="CHEBI:15378"/>
        <dbReference type="ChEBI" id="CHEBI:30616"/>
        <dbReference type="ChEBI" id="CHEBI:57287"/>
        <dbReference type="ChEBI" id="CHEBI:57328"/>
        <dbReference type="ChEBI" id="CHEBI:456216"/>
        <dbReference type="EC" id="2.7.1.24"/>
    </reaction>
</comment>
<dbReference type="RefSeq" id="WP_119515335.1">
    <property type="nucleotide sequence ID" value="NZ_NQYH01000001.1"/>
</dbReference>
<organism evidence="7 8">
    <name type="scientific">Neopusillimonas maritima</name>
    <dbReference type="NCBI Taxonomy" id="2026239"/>
    <lineage>
        <taxon>Bacteria</taxon>
        <taxon>Pseudomonadati</taxon>
        <taxon>Pseudomonadota</taxon>
        <taxon>Betaproteobacteria</taxon>
        <taxon>Burkholderiales</taxon>
        <taxon>Alcaligenaceae</taxon>
        <taxon>Neopusillimonas</taxon>
    </lineage>
</organism>
<dbReference type="GO" id="GO:0005737">
    <property type="term" value="C:cytoplasm"/>
    <property type="evidence" value="ECO:0007669"/>
    <property type="project" value="UniProtKB-SubCell"/>
</dbReference>
<feature type="binding site" evidence="5">
    <location>
        <begin position="11"/>
        <end position="16"/>
    </location>
    <ligand>
        <name>ATP</name>
        <dbReference type="ChEBI" id="CHEBI:30616"/>
    </ligand>
</feature>
<dbReference type="GO" id="GO:0004140">
    <property type="term" value="F:dephospho-CoA kinase activity"/>
    <property type="evidence" value="ECO:0007669"/>
    <property type="project" value="UniProtKB-UniRule"/>
</dbReference>
<reference evidence="7 8" key="1">
    <citation type="submission" date="2017-08" db="EMBL/GenBank/DDBJ databases">
        <title>Pusillimonas indicus sp. nov., a member of the family Alcaligenaceae isolated from surface seawater.</title>
        <authorList>
            <person name="Li J."/>
        </authorList>
    </citation>
    <scope>NUCLEOTIDE SEQUENCE [LARGE SCALE GENOMIC DNA]</scope>
    <source>
        <strain evidence="7 8">L52-1-41</strain>
    </source>
</reference>
<dbReference type="NCBIfam" id="TIGR00152">
    <property type="entry name" value="dephospho-CoA kinase"/>
    <property type="match status" value="1"/>
</dbReference>
<dbReference type="Gene3D" id="3.40.50.300">
    <property type="entry name" value="P-loop containing nucleotide triphosphate hydrolases"/>
    <property type="match status" value="1"/>
</dbReference>
<comment type="similarity">
    <text evidence="1 5">Belongs to the CoaE family.</text>
</comment>
<comment type="pathway">
    <text evidence="5">Cofactor biosynthesis; coenzyme A biosynthesis; CoA from (R)-pantothenate: step 5/5.</text>
</comment>
<protein>
    <recommendedName>
        <fullName evidence="5 6">Dephospho-CoA kinase</fullName>
        <ecNumber evidence="5 6">2.7.1.24</ecNumber>
    </recommendedName>
    <alternativeName>
        <fullName evidence="5">Dephosphocoenzyme A kinase</fullName>
    </alternativeName>
</protein>
<evidence type="ECO:0000256" key="6">
    <source>
        <dbReference type="NCBIfam" id="TIGR00152"/>
    </source>
</evidence>
<evidence type="ECO:0000256" key="1">
    <source>
        <dbReference type="ARBA" id="ARBA00009018"/>
    </source>
</evidence>
<keyword evidence="5" id="KW-0963">Cytoplasm</keyword>
<dbReference type="InterPro" id="IPR001977">
    <property type="entry name" value="Depp_CoAkinase"/>
</dbReference>
<dbReference type="UniPathway" id="UPA00241">
    <property type="reaction ID" value="UER00356"/>
</dbReference>
<keyword evidence="5" id="KW-0808">Transferase</keyword>
<gene>
    <name evidence="5" type="primary">coaE</name>
    <name evidence="7" type="ORF">CJP73_01895</name>
</gene>
<proteinExistence type="inferred from homology"/>
<evidence type="ECO:0000313" key="8">
    <source>
        <dbReference type="Proteomes" id="UP000266206"/>
    </source>
</evidence>
<keyword evidence="4 5" id="KW-0173">Coenzyme A biosynthesis</keyword>
<keyword evidence="5 7" id="KW-0418">Kinase</keyword>
<keyword evidence="2 5" id="KW-0547">Nucleotide-binding</keyword>
<evidence type="ECO:0000256" key="4">
    <source>
        <dbReference type="ARBA" id="ARBA00022993"/>
    </source>
</evidence>
<dbReference type="InterPro" id="IPR027417">
    <property type="entry name" value="P-loop_NTPase"/>
</dbReference>
<accession>A0A3A1YXD2</accession>
<dbReference type="Pfam" id="PF01121">
    <property type="entry name" value="CoaE"/>
    <property type="match status" value="1"/>
</dbReference>
<dbReference type="EMBL" id="NQYH01000001">
    <property type="protein sequence ID" value="RIY42216.1"/>
    <property type="molecule type" value="Genomic_DNA"/>
</dbReference>
<dbReference type="GO" id="GO:0005524">
    <property type="term" value="F:ATP binding"/>
    <property type="evidence" value="ECO:0007669"/>
    <property type="project" value="UniProtKB-UniRule"/>
</dbReference>